<dbReference type="Proteomes" id="UP000823775">
    <property type="component" value="Unassembled WGS sequence"/>
</dbReference>
<comment type="caution">
    <text evidence="1">The sequence shown here is derived from an EMBL/GenBank/DDBJ whole genome shotgun (WGS) entry which is preliminary data.</text>
</comment>
<keyword evidence="2" id="KW-1185">Reference proteome</keyword>
<sequence length="69" mass="7995">MLVFSQKTDDLIHRLPSNDKVVEQSKETRSIRLFKDSRSAWRPRPSRHSVSPSGVGSTSWSALVYYFRL</sequence>
<evidence type="ECO:0000313" key="2">
    <source>
        <dbReference type="Proteomes" id="UP000823775"/>
    </source>
</evidence>
<accession>A0ABS8VBH8</accession>
<gene>
    <name evidence="1" type="ORF">HAX54_032586</name>
</gene>
<proteinExistence type="predicted"/>
<dbReference type="EMBL" id="JACEIK010004135">
    <property type="protein sequence ID" value="MCD9644388.1"/>
    <property type="molecule type" value="Genomic_DNA"/>
</dbReference>
<protein>
    <submittedName>
        <fullName evidence="1">Uncharacterized protein</fullName>
    </submittedName>
</protein>
<name>A0ABS8VBH8_DATST</name>
<evidence type="ECO:0000313" key="1">
    <source>
        <dbReference type="EMBL" id="MCD9644388.1"/>
    </source>
</evidence>
<reference evidence="1 2" key="1">
    <citation type="journal article" date="2021" name="BMC Genomics">
        <title>Datura genome reveals duplications of psychoactive alkaloid biosynthetic genes and high mutation rate following tissue culture.</title>
        <authorList>
            <person name="Rajewski A."/>
            <person name="Carter-House D."/>
            <person name="Stajich J."/>
            <person name="Litt A."/>
        </authorList>
    </citation>
    <scope>NUCLEOTIDE SEQUENCE [LARGE SCALE GENOMIC DNA]</scope>
    <source>
        <strain evidence="1">AR-01</strain>
    </source>
</reference>
<organism evidence="1 2">
    <name type="scientific">Datura stramonium</name>
    <name type="common">Jimsonweed</name>
    <name type="synonym">Common thornapple</name>
    <dbReference type="NCBI Taxonomy" id="4076"/>
    <lineage>
        <taxon>Eukaryota</taxon>
        <taxon>Viridiplantae</taxon>
        <taxon>Streptophyta</taxon>
        <taxon>Embryophyta</taxon>
        <taxon>Tracheophyta</taxon>
        <taxon>Spermatophyta</taxon>
        <taxon>Magnoliopsida</taxon>
        <taxon>eudicotyledons</taxon>
        <taxon>Gunneridae</taxon>
        <taxon>Pentapetalae</taxon>
        <taxon>asterids</taxon>
        <taxon>lamiids</taxon>
        <taxon>Solanales</taxon>
        <taxon>Solanaceae</taxon>
        <taxon>Solanoideae</taxon>
        <taxon>Datureae</taxon>
        <taxon>Datura</taxon>
    </lineage>
</organism>
<feature type="non-terminal residue" evidence="1">
    <location>
        <position position="69"/>
    </location>
</feature>